<comment type="similarity">
    <text evidence="1 2">Belongs to the NAC-beta family.</text>
</comment>
<dbReference type="OrthoDB" id="8033832at2759"/>
<dbReference type="STRING" id="947166.A0A1D1UJR5"/>
<feature type="region of interest" description="Disordered" evidence="3">
    <location>
        <begin position="1"/>
        <end position="54"/>
    </location>
</feature>
<dbReference type="InterPro" id="IPR039370">
    <property type="entry name" value="BTF3"/>
</dbReference>
<keyword evidence="6" id="KW-1185">Reference proteome</keyword>
<gene>
    <name evidence="5" type="primary">RvY_02210-1</name>
    <name evidence="5" type="synonym">RvY_02210.1</name>
    <name evidence="5" type="ORF">RvY_02210</name>
</gene>
<organism evidence="5 6">
    <name type="scientific">Ramazzottius varieornatus</name>
    <name type="common">Water bear</name>
    <name type="synonym">Tardigrade</name>
    <dbReference type="NCBI Taxonomy" id="947166"/>
    <lineage>
        <taxon>Eukaryota</taxon>
        <taxon>Metazoa</taxon>
        <taxon>Ecdysozoa</taxon>
        <taxon>Tardigrada</taxon>
        <taxon>Eutardigrada</taxon>
        <taxon>Parachela</taxon>
        <taxon>Hypsibioidea</taxon>
        <taxon>Ramazzottiidae</taxon>
        <taxon>Ramazzottius</taxon>
    </lineage>
</organism>
<evidence type="ECO:0000259" key="4">
    <source>
        <dbReference type="PROSITE" id="PS51151"/>
    </source>
</evidence>
<dbReference type="PANTHER" id="PTHR10351">
    <property type="entry name" value="TRANSCRIPTION FACTOR BTF3 FAMILY MEMBER"/>
    <property type="match status" value="1"/>
</dbReference>
<protein>
    <recommendedName>
        <fullName evidence="2">Transcription factor BTF3</fullName>
    </recommendedName>
</protein>
<dbReference type="Gene3D" id="2.20.70.30">
    <property type="entry name" value="Nascent polypeptide-associated complex domain"/>
    <property type="match status" value="1"/>
</dbReference>
<dbReference type="InterPro" id="IPR038187">
    <property type="entry name" value="NAC_A/B_dom_sf"/>
</dbReference>
<feature type="compositionally biased region" description="Basic and acidic residues" evidence="3">
    <location>
        <begin position="1"/>
        <end position="17"/>
    </location>
</feature>
<dbReference type="Pfam" id="PF01849">
    <property type="entry name" value="NAC"/>
    <property type="match status" value="1"/>
</dbReference>
<dbReference type="PROSITE" id="PS51151">
    <property type="entry name" value="NAC_AB"/>
    <property type="match status" value="1"/>
</dbReference>
<feature type="compositionally biased region" description="Basic residues" evidence="3">
    <location>
        <begin position="45"/>
        <end position="54"/>
    </location>
</feature>
<evidence type="ECO:0000313" key="5">
    <source>
        <dbReference type="EMBL" id="GAU89691.1"/>
    </source>
</evidence>
<proteinExistence type="inferred from homology"/>
<dbReference type="SMART" id="SM01407">
    <property type="entry name" value="NAC"/>
    <property type="match status" value="1"/>
</dbReference>
<name>A0A1D1UJR5_RAMVA</name>
<evidence type="ECO:0000256" key="2">
    <source>
        <dbReference type="RuleBase" id="RU361272"/>
    </source>
</evidence>
<sequence length="180" mass="19381">MADQVKAHLDSSDDKPKTGGSQMNPERLKQLQKLQDQVRTGGKGSARRKKKVMHHAVVKDDKQLINTLKKLGANPIPGIEEVNLFRSDNTVIQIKNPKVQTALACNTFSVAGQAQEKPASEVMSSFPNMNQESLMQLRNLGTLLNRARAGNAAGGEGGKASAPPGDDDVPVPQENFDTNA</sequence>
<dbReference type="InterPro" id="IPR002715">
    <property type="entry name" value="Nas_poly-pep-assoc_cplx_dom"/>
</dbReference>
<dbReference type="CDD" id="cd22055">
    <property type="entry name" value="NAC_BTF3"/>
    <property type="match status" value="1"/>
</dbReference>
<evidence type="ECO:0000256" key="1">
    <source>
        <dbReference type="ARBA" id="ARBA00005296"/>
    </source>
</evidence>
<dbReference type="AlphaFoldDB" id="A0A1D1UJR5"/>
<evidence type="ECO:0000313" key="6">
    <source>
        <dbReference type="Proteomes" id="UP000186922"/>
    </source>
</evidence>
<dbReference type="Proteomes" id="UP000186922">
    <property type="component" value="Unassembled WGS sequence"/>
</dbReference>
<comment type="caution">
    <text evidence="5">The sequence shown here is derived from an EMBL/GenBank/DDBJ whole genome shotgun (WGS) entry which is preliminary data.</text>
</comment>
<feature type="domain" description="NAC-A/B" evidence="4">
    <location>
        <begin position="58"/>
        <end position="123"/>
    </location>
</feature>
<accession>A0A1D1UJR5</accession>
<dbReference type="EMBL" id="BDGG01000001">
    <property type="protein sequence ID" value="GAU89691.1"/>
    <property type="molecule type" value="Genomic_DNA"/>
</dbReference>
<dbReference type="FunFam" id="2.20.70.30:FF:000001">
    <property type="entry name" value="Transcription factor BTF3 homolog"/>
    <property type="match status" value="1"/>
</dbReference>
<feature type="region of interest" description="Disordered" evidence="3">
    <location>
        <begin position="147"/>
        <end position="180"/>
    </location>
</feature>
<reference evidence="5 6" key="1">
    <citation type="journal article" date="2016" name="Nat. Commun.">
        <title>Extremotolerant tardigrade genome and improved radiotolerance of human cultured cells by tardigrade-unique protein.</title>
        <authorList>
            <person name="Hashimoto T."/>
            <person name="Horikawa D.D."/>
            <person name="Saito Y."/>
            <person name="Kuwahara H."/>
            <person name="Kozuka-Hata H."/>
            <person name="Shin-I T."/>
            <person name="Minakuchi Y."/>
            <person name="Ohishi K."/>
            <person name="Motoyama A."/>
            <person name="Aizu T."/>
            <person name="Enomoto A."/>
            <person name="Kondo K."/>
            <person name="Tanaka S."/>
            <person name="Hara Y."/>
            <person name="Koshikawa S."/>
            <person name="Sagara H."/>
            <person name="Miura T."/>
            <person name="Yokobori S."/>
            <person name="Miyagawa K."/>
            <person name="Suzuki Y."/>
            <person name="Kubo T."/>
            <person name="Oyama M."/>
            <person name="Kohara Y."/>
            <person name="Fujiyama A."/>
            <person name="Arakawa K."/>
            <person name="Katayama T."/>
            <person name="Toyoda A."/>
            <person name="Kunieda T."/>
        </authorList>
    </citation>
    <scope>NUCLEOTIDE SEQUENCE [LARGE SCALE GENOMIC DNA]</scope>
    <source>
        <strain evidence="5 6">YOKOZUNA-1</strain>
    </source>
</reference>
<evidence type="ECO:0000256" key="3">
    <source>
        <dbReference type="SAM" id="MobiDB-lite"/>
    </source>
</evidence>